<comment type="caution">
    <text evidence="3">The sequence shown here is derived from an EMBL/GenBank/DDBJ whole genome shotgun (WGS) entry which is preliminary data.</text>
</comment>
<feature type="signal peptide" evidence="2">
    <location>
        <begin position="1"/>
        <end position="22"/>
    </location>
</feature>
<gene>
    <name evidence="3" type="ORF">Pcinc_030926</name>
</gene>
<evidence type="ECO:0000313" key="4">
    <source>
        <dbReference type="Proteomes" id="UP001286313"/>
    </source>
</evidence>
<reference evidence="3" key="1">
    <citation type="submission" date="2023-10" db="EMBL/GenBank/DDBJ databases">
        <title>Genome assemblies of two species of porcelain crab, Petrolisthes cinctipes and Petrolisthes manimaculis (Anomura: Porcellanidae).</title>
        <authorList>
            <person name="Angst P."/>
        </authorList>
    </citation>
    <scope>NUCLEOTIDE SEQUENCE</scope>
    <source>
        <strain evidence="3">PB745_01</strain>
        <tissue evidence="3">Gill</tissue>
    </source>
</reference>
<evidence type="ECO:0000256" key="2">
    <source>
        <dbReference type="SAM" id="SignalP"/>
    </source>
</evidence>
<sequence length="171" mass="18758">MYSSAKVLVLLVLVLVVTTAEGGFVSSFLAKLFGFGGQKRARERDHATNAHDHGTTGHDHGTAAHDHGTTGHGHGNGHYGHDLYGHDPAYVYVSGNGYNDGGDKFFSSEYLSDRRAVRLGIPKRDELVFPLSPILPRDPAEFFFGYGEEGYSRNGRDLRRVMRDPDPVPAM</sequence>
<accession>A0AAE1K5L8</accession>
<feature type="compositionally biased region" description="Basic and acidic residues" evidence="1">
    <location>
        <begin position="43"/>
        <end position="69"/>
    </location>
</feature>
<protein>
    <submittedName>
        <fullName evidence="3">Uncharacterized protein</fullName>
    </submittedName>
</protein>
<evidence type="ECO:0000313" key="3">
    <source>
        <dbReference type="EMBL" id="KAK3863290.1"/>
    </source>
</evidence>
<evidence type="ECO:0000256" key="1">
    <source>
        <dbReference type="SAM" id="MobiDB-lite"/>
    </source>
</evidence>
<dbReference type="EMBL" id="JAWQEG010004048">
    <property type="protein sequence ID" value="KAK3863290.1"/>
    <property type="molecule type" value="Genomic_DNA"/>
</dbReference>
<feature type="region of interest" description="Disordered" evidence="1">
    <location>
        <begin position="43"/>
        <end position="75"/>
    </location>
</feature>
<proteinExistence type="predicted"/>
<organism evidence="3 4">
    <name type="scientific">Petrolisthes cinctipes</name>
    <name type="common">Flat porcelain crab</name>
    <dbReference type="NCBI Taxonomy" id="88211"/>
    <lineage>
        <taxon>Eukaryota</taxon>
        <taxon>Metazoa</taxon>
        <taxon>Ecdysozoa</taxon>
        <taxon>Arthropoda</taxon>
        <taxon>Crustacea</taxon>
        <taxon>Multicrustacea</taxon>
        <taxon>Malacostraca</taxon>
        <taxon>Eumalacostraca</taxon>
        <taxon>Eucarida</taxon>
        <taxon>Decapoda</taxon>
        <taxon>Pleocyemata</taxon>
        <taxon>Anomura</taxon>
        <taxon>Galatheoidea</taxon>
        <taxon>Porcellanidae</taxon>
        <taxon>Petrolisthes</taxon>
    </lineage>
</organism>
<feature type="chain" id="PRO_5042039888" evidence="2">
    <location>
        <begin position="23"/>
        <end position="171"/>
    </location>
</feature>
<name>A0AAE1K5L8_PETCI</name>
<dbReference type="AlphaFoldDB" id="A0AAE1K5L8"/>
<keyword evidence="4" id="KW-1185">Reference proteome</keyword>
<dbReference type="Proteomes" id="UP001286313">
    <property type="component" value="Unassembled WGS sequence"/>
</dbReference>
<keyword evidence="2" id="KW-0732">Signal</keyword>